<keyword evidence="3" id="KW-1185">Reference proteome</keyword>
<dbReference type="Proteomes" id="UP000007319">
    <property type="component" value="Chromosome"/>
</dbReference>
<proteinExistence type="predicted"/>
<dbReference type="EMBL" id="HE577327">
    <property type="protein sequence ID" value="CCC96935.1"/>
    <property type="molecule type" value="Genomic_DNA"/>
</dbReference>
<dbReference type="AlphaFoldDB" id="A0A9P1JNX0"/>
<dbReference type="KEGG" id="abs:AZOBR_40104"/>
<name>A0A9P1JNX0_9PROT</name>
<gene>
    <name evidence="2" type="ORF">AZOBR_40104</name>
</gene>
<protein>
    <submittedName>
        <fullName evidence="2">Uncharacterized protein</fullName>
    </submittedName>
</protein>
<feature type="region of interest" description="Disordered" evidence="1">
    <location>
        <begin position="1"/>
        <end position="28"/>
    </location>
</feature>
<accession>A0A9P1JNX0</accession>
<feature type="compositionally biased region" description="Polar residues" evidence="1">
    <location>
        <begin position="14"/>
        <end position="28"/>
    </location>
</feature>
<evidence type="ECO:0000313" key="3">
    <source>
        <dbReference type="Proteomes" id="UP000007319"/>
    </source>
</evidence>
<organism evidence="2 3">
    <name type="scientific">Azospirillum baldaniorum</name>
    <dbReference type="NCBI Taxonomy" id="1064539"/>
    <lineage>
        <taxon>Bacteria</taxon>
        <taxon>Pseudomonadati</taxon>
        <taxon>Pseudomonadota</taxon>
        <taxon>Alphaproteobacteria</taxon>
        <taxon>Rhodospirillales</taxon>
        <taxon>Azospirillaceae</taxon>
        <taxon>Azospirillum</taxon>
    </lineage>
</organism>
<evidence type="ECO:0000256" key="1">
    <source>
        <dbReference type="SAM" id="MobiDB-lite"/>
    </source>
</evidence>
<sequence length="28" mass="2947">MSVVKAGYAHRDVSNGSPMVSHCANNSQ</sequence>
<reference evidence="2 3" key="1">
    <citation type="journal article" date="2011" name="PLoS Genet.">
        <title>Azospirillum genomes reveal transition of bacteria from aquatic to terrestrial environments.</title>
        <authorList>
            <person name="Wisniewski-Dye F."/>
            <person name="Borziak K."/>
            <person name="Khalsa-Moyers G."/>
            <person name="Alexandre G."/>
            <person name="Sukharnikov L.O."/>
            <person name="Wuichet K."/>
            <person name="Hurst G.B."/>
            <person name="McDonald W.H."/>
            <person name="Robertson J.S."/>
            <person name="Barbe V."/>
            <person name="Calteau A."/>
            <person name="Rouy Z."/>
            <person name="Mangenot S."/>
            <person name="Prigent-Combaret C."/>
            <person name="Normand P."/>
            <person name="Boyer M."/>
            <person name="Siguier P."/>
            <person name="Dessaux Y."/>
            <person name="Elmerich C."/>
            <person name="Condemine G."/>
            <person name="Krishnen G."/>
            <person name="Kennedy I."/>
            <person name="Paterson A.H."/>
            <person name="Gonzalez V."/>
            <person name="Mavingui P."/>
            <person name="Zhulin I.B."/>
        </authorList>
    </citation>
    <scope>NUCLEOTIDE SEQUENCE [LARGE SCALE GENOMIC DNA]</scope>
    <source>
        <strain evidence="2 3">Sp245</strain>
    </source>
</reference>
<evidence type="ECO:0000313" key="2">
    <source>
        <dbReference type="EMBL" id="CCC96935.1"/>
    </source>
</evidence>